<dbReference type="RefSeq" id="WP_169527199.1">
    <property type="nucleotide sequence ID" value="NZ_JAAMPU010000104.1"/>
</dbReference>
<sequence length="236" mass="27113">MKKKILILLPAFALIICSCKQEKEKPKVTYKNTTTTVETAVDSAQIEIADLPVQIPGTDFLLHPIGQYRVYDGSRKTGYTYERGSFNVSNYGEFEITGFLNNIKVQRVDSDSLNVIFDKPVIIQTATYLKTFADKSKEHLMAFTVSDMDTNQDGKLDASDIKTLYLGAMDGSRITKVSPDYQELIDWNYIDRTNRLYFRTIEDTNKSGEFDKNDVLHYHYINLSEKDWKPVEYKPV</sequence>
<protein>
    <recommendedName>
        <fullName evidence="3">EF-hand domain-containing protein</fullName>
    </recommendedName>
</protein>
<name>A0A972FMR9_9FLAO</name>
<evidence type="ECO:0000313" key="1">
    <source>
        <dbReference type="EMBL" id="NMH28090.1"/>
    </source>
</evidence>
<evidence type="ECO:0008006" key="3">
    <source>
        <dbReference type="Google" id="ProtNLM"/>
    </source>
</evidence>
<dbReference type="AlphaFoldDB" id="A0A972FMR9"/>
<gene>
    <name evidence="1" type="ORF">G6047_08600</name>
</gene>
<organism evidence="1 2">
    <name type="scientific">Flavobacterium silvaticum</name>
    <dbReference type="NCBI Taxonomy" id="1852020"/>
    <lineage>
        <taxon>Bacteria</taxon>
        <taxon>Pseudomonadati</taxon>
        <taxon>Bacteroidota</taxon>
        <taxon>Flavobacteriia</taxon>
        <taxon>Flavobacteriales</taxon>
        <taxon>Flavobacteriaceae</taxon>
        <taxon>Flavobacterium</taxon>
    </lineage>
</organism>
<dbReference type="Proteomes" id="UP000712080">
    <property type="component" value="Unassembled WGS sequence"/>
</dbReference>
<proteinExistence type="predicted"/>
<comment type="caution">
    <text evidence="1">The sequence shown here is derived from an EMBL/GenBank/DDBJ whole genome shotgun (WGS) entry which is preliminary data.</text>
</comment>
<accession>A0A972FMR9</accession>
<dbReference type="InterPro" id="IPR018247">
    <property type="entry name" value="EF_Hand_1_Ca_BS"/>
</dbReference>
<evidence type="ECO:0000313" key="2">
    <source>
        <dbReference type="Proteomes" id="UP000712080"/>
    </source>
</evidence>
<keyword evidence="2" id="KW-1185">Reference proteome</keyword>
<dbReference type="EMBL" id="JAAMPU010000104">
    <property type="protein sequence ID" value="NMH28090.1"/>
    <property type="molecule type" value="Genomic_DNA"/>
</dbReference>
<dbReference type="PROSITE" id="PS51257">
    <property type="entry name" value="PROKAR_LIPOPROTEIN"/>
    <property type="match status" value="1"/>
</dbReference>
<reference evidence="1" key="1">
    <citation type="submission" date="2020-02" db="EMBL/GenBank/DDBJ databases">
        <title>Flavobacterium sp. genome.</title>
        <authorList>
            <person name="Jung H.S."/>
            <person name="Baek J.H."/>
            <person name="Jeon C.O."/>
        </authorList>
    </citation>
    <scope>NUCLEOTIDE SEQUENCE</scope>
    <source>
        <strain evidence="1">SE-s28</strain>
    </source>
</reference>
<dbReference type="PROSITE" id="PS00018">
    <property type="entry name" value="EF_HAND_1"/>
    <property type="match status" value="1"/>
</dbReference>